<gene>
    <name evidence="3" type="ORF">QTN89_09540</name>
</gene>
<evidence type="ECO:0000313" key="3">
    <source>
        <dbReference type="EMBL" id="MDM4015671.1"/>
    </source>
</evidence>
<proteinExistence type="inferred from homology"/>
<accession>A0ABT7PHF3</accession>
<dbReference type="InterPro" id="IPR036291">
    <property type="entry name" value="NAD(P)-bd_dom_sf"/>
</dbReference>
<reference evidence="3 4" key="1">
    <citation type="submission" date="2023-06" db="EMBL/GenBank/DDBJ databases">
        <title>Roseiconus lacunae JC819 isolated from Gulf of Mannar region, Tamil Nadu.</title>
        <authorList>
            <person name="Pk S."/>
            <person name="Ch S."/>
            <person name="Ch V.R."/>
        </authorList>
    </citation>
    <scope>NUCLEOTIDE SEQUENCE [LARGE SCALE GENOMIC DNA]</scope>
    <source>
        <strain evidence="3 4">JC819</strain>
    </source>
</reference>
<evidence type="ECO:0000313" key="4">
    <source>
        <dbReference type="Proteomes" id="UP001239462"/>
    </source>
</evidence>
<dbReference type="EMBL" id="JASZZN010000006">
    <property type="protein sequence ID" value="MDM4015671.1"/>
    <property type="molecule type" value="Genomic_DNA"/>
</dbReference>
<comment type="caution">
    <text evidence="3">The sequence shown here is derived from an EMBL/GenBank/DDBJ whole genome shotgun (WGS) entry which is preliminary data.</text>
</comment>
<keyword evidence="4" id="KW-1185">Reference proteome</keyword>
<dbReference type="PROSITE" id="PS00061">
    <property type="entry name" value="ADH_SHORT"/>
    <property type="match status" value="1"/>
</dbReference>
<dbReference type="PANTHER" id="PTHR43639">
    <property type="entry name" value="OXIDOREDUCTASE, SHORT-CHAIN DEHYDROGENASE/REDUCTASE FAMILY (AFU_ORTHOLOGUE AFUA_5G02870)"/>
    <property type="match status" value="1"/>
</dbReference>
<dbReference type="InterPro" id="IPR002347">
    <property type="entry name" value="SDR_fam"/>
</dbReference>
<comment type="similarity">
    <text evidence="1">Belongs to the short-chain dehydrogenases/reductases (SDR) family.</text>
</comment>
<dbReference type="PANTHER" id="PTHR43639:SF1">
    <property type="entry name" value="SHORT-CHAIN DEHYDROGENASE_REDUCTASE FAMILY PROTEIN"/>
    <property type="match status" value="1"/>
</dbReference>
<dbReference type="PRINTS" id="PR00080">
    <property type="entry name" value="SDRFAMILY"/>
</dbReference>
<dbReference type="RefSeq" id="WP_149497416.1">
    <property type="nucleotide sequence ID" value="NZ_JASZZN010000006.1"/>
</dbReference>
<dbReference type="SUPFAM" id="SSF51735">
    <property type="entry name" value="NAD(P)-binding Rossmann-fold domains"/>
    <property type="match status" value="1"/>
</dbReference>
<dbReference type="Gene3D" id="3.40.50.720">
    <property type="entry name" value="NAD(P)-binding Rossmann-like Domain"/>
    <property type="match status" value="1"/>
</dbReference>
<dbReference type="Pfam" id="PF13561">
    <property type="entry name" value="adh_short_C2"/>
    <property type="match status" value="1"/>
</dbReference>
<keyword evidence="2" id="KW-0560">Oxidoreductase</keyword>
<organism evidence="3 4">
    <name type="scientific">Roseiconus lacunae</name>
    <dbReference type="NCBI Taxonomy" id="2605694"/>
    <lineage>
        <taxon>Bacteria</taxon>
        <taxon>Pseudomonadati</taxon>
        <taxon>Planctomycetota</taxon>
        <taxon>Planctomycetia</taxon>
        <taxon>Pirellulales</taxon>
        <taxon>Pirellulaceae</taxon>
        <taxon>Roseiconus</taxon>
    </lineage>
</organism>
<evidence type="ECO:0000256" key="2">
    <source>
        <dbReference type="ARBA" id="ARBA00023002"/>
    </source>
</evidence>
<sequence length="250" mass="26487">MNESRKTAIVTGGSGAIGGEICRRLAADGFNVVVHYGSDLSAAERVVEAINHNQRKFGSGQAIFAHADVRDELEVNRLFDETSQRFGGVDVVVANAGTICSNPIADFSLAEFDNLLSVNLRGAFLTIRQAARQVRENGRIIFVSSQLAERPRPGTGVYSATKAAIDAMLVSLSREVGSRGISVNSVRPGATSPGMVDQRSDAERQSFAELSAFSRLGTPTDIAAVVSFLASSEAGWITGQHLRADGGMSN</sequence>
<evidence type="ECO:0000256" key="1">
    <source>
        <dbReference type="ARBA" id="ARBA00006484"/>
    </source>
</evidence>
<dbReference type="InterPro" id="IPR020904">
    <property type="entry name" value="Sc_DH/Rdtase_CS"/>
</dbReference>
<dbReference type="Proteomes" id="UP001239462">
    <property type="component" value="Unassembled WGS sequence"/>
</dbReference>
<dbReference type="PRINTS" id="PR00081">
    <property type="entry name" value="GDHRDH"/>
</dbReference>
<protein>
    <submittedName>
        <fullName evidence="3">SDR family oxidoreductase</fullName>
    </submittedName>
</protein>
<name>A0ABT7PHF3_9BACT</name>